<dbReference type="Gene3D" id="1.20.1740.10">
    <property type="entry name" value="Amino acid/polyamine transporter I"/>
    <property type="match status" value="1"/>
</dbReference>
<feature type="transmembrane region" description="Helical" evidence="6">
    <location>
        <begin position="478"/>
        <end position="496"/>
    </location>
</feature>
<keyword evidence="5 6" id="KW-0472">Membrane</keyword>
<dbReference type="CDD" id="cd01650">
    <property type="entry name" value="RT_nLTR_like"/>
    <property type="match status" value="1"/>
</dbReference>
<feature type="transmembrane region" description="Helical" evidence="6">
    <location>
        <begin position="63"/>
        <end position="83"/>
    </location>
</feature>
<organism evidence="8 9">
    <name type="scientific">Batrachochytrium salamandrivorans</name>
    <dbReference type="NCBI Taxonomy" id="1357716"/>
    <lineage>
        <taxon>Eukaryota</taxon>
        <taxon>Fungi</taxon>
        <taxon>Fungi incertae sedis</taxon>
        <taxon>Chytridiomycota</taxon>
        <taxon>Chytridiomycota incertae sedis</taxon>
        <taxon>Chytridiomycetes</taxon>
        <taxon>Rhizophydiales</taxon>
        <taxon>Rhizophydiales incertae sedis</taxon>
        <taxon>Batrachochytrium</taxon>
    </lineage>
</organism>
<feature type="transmembrane region" description="Helical" evidence="6">
    <location>
        <begin position="119"/>
        <end position="142"/>
    </location>
</feature>
<keyword evidence="2" id="KW-0813">Transport</keyword>
<evidence type="ECO:0000313" key="9">
    <source>
        <dbReference type="Proteomes" id="UP001648503"/>
    </source>
</evidence>
<evidence type="ECO:0000256" key="2">
    <source>
        <dbReference type="ARBA" id="ARBA00022448"/>
    </source>
</evidence>
<dbReference type="PANTHER" id="PTHR43243:SF4">
    <property type="entry name" value="CATIONIC AMINO ACID TRANSPORTER 4"/>
    <property type="match status" value="1"/>
</dbReference>
<feature type="domain" description="Reverse transcriptase" evidence="7">
    <location>
        <begin position="364"/>
        <end position="685"/>
    </location>
</feature>
<dbReference type="PROSITE" id="PS50878">
    <property type="entry name" value="RT_POL"/>
    <property type="match status" value="1"/>
</dbReference>
<sequence length="1063" mass="116328">MSTVFRRLCARKPIESVEKELNSSEYKRQLTAFDLTMLGVGSIIGAGIFVLTGKAARENAGPAIMLSFMISGLVCSLACLCYAELGSTLPVSGSAYSFTYSALGELLAWIVGWDLMLEYVVGSATVSVGWGVYLDIFIAGLMGKSRVFDPRYTSAPLVWHESEDASGRPTGFYFNVVECLDGSQCQTFFNFPAFGIIAAITVLLCCGMQESTRINSVLVAIKLAVCFIFIFAGIKFINPENYTPFIPPAQGHGKYGLSGVFQGSVAIFFSYLGFDAITTTAQETANPQRDLPIGIICSLVICTLMYVGVSAVLTGMVHYTAIDLSAPVSQALIDVGLPSLAIVISGGVICGLGSMIIVALIAQPRIFYSMAKDGLLPQVFARIDGKSGIPYASTIGSGVLCALLAGLFPIDLLANLASVGTLTAFFLVSVSTLVLRITEPDLPRAFQIPGGFWIGGMLIPFLSAAFSAALFSQASVSSISRVFIWMGLGLIIYALYGQNAGLNTHVLFIDIRKAFDTVPVGALLWKLQNMGFPRRTLAFLKALYTSSYARARAGSLLSDPFPVQRGVRQGCPLSGLLFNLFINDILDGVAPITVPGLPRDTNPIRGLMYADDVAVFADSEQSLLAASTAIEQWANQWEMQFGVAKCGIISFTGHLAPRLDNPLDIRLHGQLVSRVESYKYLGVLIDSKLDHSAWLKQKRSALEHTISALHPVLANHQLTVNYRSRIFSAVVMGKAYYGLELVGGNKSHLAPLQTTINKGIRLFTGARLSTAIGPLLVETGIGSLLTRSLVSRVRLLERSVTKRTPINAICSGTDNDVFTLNVQGQLVRSQRWFWSRRTKQLYRNRYWLTPQVRPKTVKQRHSFALMETLRTCGDSASLQKYVTRQLLDTSGFFKDPSFDQSRAHGTRYLMLARMDALWTARKAIQIGILVDTHPFSVDHCILCDQQLLSTSIAHLVVECEQVTGHRIQSGLVPAIQKSRLRLLGRALDPGVENVYTWLRGGVLNGEADLDQRWLDGTVEHESMGTRHDNRALAARLADFLQVAYRQYQSTLWKYHRDRLVEVG</sequence>
<dbReference type="InterPro" id="IPR000477">
    <property type="entry name" value="RT_dom"/>
</dbReference>
<dbReference type="InterPro" id="IPR043502">
    <property type="entry name" value="DNA/RNA_pol_sf"/>
</dbReference>
<proteinExistence type="predicted"/>
<evidence type="ECO:0000256" key="1">
    <source>
        <dbReference type="ARBA" id="ARBA00004141"/>
    </source>
</evidence>
<dbReference type="EMBL" id="JAFCIX010000055">
    <property type="protein sequence ID" value="KAH6599915.1"/>
    <property type="molecule type" value="Genomic_DNA"/>
</dbReference>
<evidence type="ECO:0000256" key="4">
    <source>
        <dbReference type="ARBA" id="ARBA00022989"/>
    </source>
</evidence>
<feature type="transmembrane region" description="Helical" evidence="6">
    <location>
        <begin position="95"/>
        <end position="113"/>
    </location>
</feature>
<accession>A0ABQ8FNP4</accession>
<evidence type="ECO:0000256" key="5">
    <source>
        <dbReference type="ARBA" id="ARBA00023136"/>
    </source>
</evidence>
<name>A0ABQ8FNP4_9FUNG</name>
<evidence type="ECO:0000256" key="3">
    <source>
        <dbReference type="ARBA" id="ARBA00022692"/>
    </source>
</evidence>
<dbReference type="SUPFAM" id="SSF56672">
    <property type="entry name" value="DNA/RNA polymerases"/>
    <property type="match status" value="1"/>
</dbReference>
<evidence type="ECO:0000256" key="6">
    <source>
        <dbReference type="SAM" id="Phobius"/>
    </source>
</evidence>
<reference evidence="8 9" key="1">
    <citation type="submission" date="2021-02" db="EMBL/GenBank/DDBJ databases">
        <title>Variation within the Batrachochytrium salamandrivorans European outbreak.</title>
        <authorList>
            <person name="Kelly M."/>
            <person name="Pasmans F."/>
            <person name="Shea T.P."/>
            <person name="Munoz J.F."/>
            <person name="Carranza S."/>
            <person name="Cuomo C.A."/>
            <person name="Martel A."/>
        </authorList>
    </citation>
    <scope>NUCLEOTIDE SEQUENCE [LARGE SCALE GENOMIC DNA]</scope>
    <source>
        <strain evidence="8 9">AMFP18/2</strain>
    </source>
</reference>
<dbReference type="InterPro" id="IPR002293">
    <property type="entry name" value="AA/rel_permease1"/>
</dbReference>
<dbReference type="Proteomes" id="UP001648503">
    <property type="component" value="Unassembled WGS sequence"/>
</dbReference>
<dbReference type="Pfam" id="PF13520">
    <property type="entry name" value="AA_permease_2"/>
    <property type="match status" value="1"/>
</dbReference>
<dbReference type="Pfam" id="PF00078">
    <property type="entry name" value="RVT_1"/>
    <property type="match status" value="1"/>
</dbReference>
<keyword evidence="4 6" id="KW-1133">Transmembrane helix</keyword>
<feature type="transmembrane region" description="Helical" evidence="6">
    <location>
        <begin position="339"/>
        <end position="362"/>
    </location>
</feature>
<evidence type="ECO:0000259" key="7">
    <source>
        <dbReference type="PROSITE" id="PS50878"/>
    </source>
</evidence>
<feature type="transmembrane region" description="Helical" evidence="6">
    <location>
        <begin position="416"/>
        <end position="438"/>
    </location>
</feature>
<feature type="transmembrane region" description="Helical" evidence="6">
    <location>
        <begin position="295"/>
        <end position="319"/>
    </location>
</feature>
<comment type="caution">
    <text evidence="8">The sequence shown here is derived from an EMBL/GenBank/DDBJ whole genome shotgun (WGS) entry which is preliminary data.</text>
</comment>
<feature type="transmembrane region" description="Helical" evidence="6">
    <location>
        <begin position="257"/>
        <end position="274"/>
    </location>
</feature>
<keyword evidence="3 6" id="KW-0812">Transmembrane</keyword>
<feature type="transmembrane region" description="Helical" evidence="6">
    <location>
        <begin position="217"/>
        <end position="237"/>
    </location>
</feature>
<protein>
    <recommendedName>
        <fullName evidence="7">Reverse transcriptase domain-containing protein</fullName>
    </recommendedName>
</protein>
<dbReference type="PANTHER" id="PTHR43243">
    <property type="entry name" value="INNER MEMBRANE TRANSPORTER YGJI-RELATED"/>
    <property type="match status" value="1"/>
</dbReference>
<feature type="transmembrane region" description="Helical" evidence="6">
    <location>
        <begin position="32"/>
        <end position="51"/>
    </location>
</feature>
<keyword evidence="9" id="KW-1185">Reference proteome</keyword>
<comment type="subcellular location">
    <subcellularLocation>
        <location evidence="1">Membrane</location>
        <topology evidence="1">Multi-pass membrane protein</topology>
    </subcellularLocation>
</comment>
<feature type="transmembrane region" description="Helical" evidence="6">
    <location>
        <begin position="450"/>
        <end position="472"/>
    </location>
</feature>
<evidence type="ECO:0000313" key="8">
    <source>
        <dbReference type="EMBL" id="KAH6599915.1"/>
    </source>
</evidence>
<gene>
    <name evidence="8" type="ORF">BASA50_002689</name>
</gene>